<dbReference type="EMBL" id="DS999411">
    <property type="protein sequence ID" value="EED34407.1"/>
    <property type="molecule type" value="Genomic_DNA"/>
</dbReference>
<keyword evidence="6 9" id="KW-1133">Transmembrane helix</keyword>
<dbReference type="Pfam" id="PF00571">
    <property type="entry name" value="CBS"/>
    <property type="match status" value="2"/>
</dbReference>
<dbReference type="PANTHER" id="PTHR41394">
    <property type="entry name" value="MAGNESIUM TRANSPORTER MGTE"/>
    <property type="match status" value="1"/>
</dbReference>
<organism evidence="11 12">
    <name type="scientific">Luminiphilus syltensis NOR5-1B</name>
    <dbReference type="NCBI Taxonomy" id="565045"/>
    <lineage>
        <taxon>Bacteria</taxon>
        <taxon>Pseudomonadati</taxon>
        <taxon>Pseudomonadota</taxon>
        <taxon>Gammaproteobacteria</taxon>
        <taxon>Cellvibrionales</taxon>
        <taxon>Halieaceae</taxon>
        <taxon>Luminiphilus</taxon>
    </lineage>
</organism>
<dbReference type="InterPro" id="IPR006667">
    <property type="entry name" value="SLC41_membr_dom"/>
</dbReference>
<evidence type="ECO:0000259" key="10">
    <source>
        <dbReference type="PROSITE" id="PS51371"/>
    </source>
</evidence>
<evidence type="ECO:0000256" key="2">
    <source>
        <dbReference type="ARBA" id="ARBA00009749"/>
    </source>
</evidence>
<keyword evidence="12" id="KW-1185">Reference proteome</keyword>
<dbReference type="InterPro" id="IPR000644">
    <property type="entry name" value="CBS_dom"/>
</dbReference>
<dbReference type="Gene3D" id="1.10.357.20">
    <property type="entry name" value="SLC41 divalent cation transporters, integral membrane domain"/>
    <property type="match status" value="1"/>
</dbReference>
<dbReference type="SUPFAM" id="SSF54631">
    <property type="entry name" value="CBS-domain pair"/>
    <property type="match status" value="1"/>
</dbReference>
<proteinExistence type="inferred from homology"/>
<accession>B8KV42</accession>
<dbReference type="AlphaFoldDB" id="B8KV42"/>
<sequence>MTNTSTEEFPEVTLDMLPPADAAALLLGESPAAIEATLRALPADAAISIAANLVAQKELDSDLDHSLEPARAIVGNVGDLMVDAIGELTPGTTVAAGIDYVVRTHPVTPLTYLYIVDEEKHLLGVVAMRDLLLARPGQILQDIMVPAPFVFAPDTILPEALKSALAKRHRVYPVVDSSNKLLGMVYSWRLFEYVATELSGQLGATVGLDREERSSTPIWRAFLMRHPWLQVNLLTAFVAAFVVGLFEDTIAQIVVLAVFLPVLAGQSGNTGCQALAITLRSLAVGELEEHSMTQLLRKEVVLGALNGFFVGLVAAAAMYFYSTMTGAADALTLALVVLIAMVGACIGSGLFGVLVPLTLRRFGADPAMASSIFLTTFTDILGMGLMLFLATSLLL</sequence>
<evidence type="ECO:0000256" key="6">
    <source>
        <dbReference type="ARBA" id="ARBA00022989"/>
    </source>
</evidence>
<feature type="transmembrane region" description="Helical" evidence="9">
    <location>
        <begin position="228"/>
        <end position="246"/>
    </location>
</feature>
<dbReference type="SUPFAM" id="SSF161093">
    <property type="entry name" value="MgtE membrane domain-like"/>
    <property type="match status" value="1"/>
</dbReference>
<keyword evidence="5" id="KW-0460">Magnesium</keyword>
<comment type="similarity">
    <text evidence="2">Belongs to the SLC41A transporter family.</text>
</comment>
<evidence type="ECO:0000256" key="8">
    <source>
        <dbReference type="PROSITE-ProRule" id="PRU00703"/>
    </source>
</evidence>
<dbReference type="STRING" id="565045.NOR51B_344"/>
<evidence type="ECO:0000256" key="3">
    <source>
        <dbReference type="ARBA" id="ARBA00022448"/>
    </source>
</evidence>
<feature type="transmembrane region" description="Helical" evidence="9">
    <location>
        <begin position="252"/>
        <end position="279"/>
    </location>
</feature>
<evidence type="ECO:0000256" key="9">
    <source>
        <dbReference type="SAM" id="Phobius"/>
    </source>
</evidence>
<feature type="transmembrane region" description="Helical" evidence="9">
    <location>
        <begin position="300"/>
        <end position="321"/>
    </location>
</feature>
<reference evidence="12" key="1">
    <citation type="journal article" date="2013" name="BMC Microbiol.">
        <title>Taxonomy and evolution of bacteriochlorophyll a-containing members of the OM60/NOR5 clade of marine gammaproteobacteria: description of Luminiphilus syltensis gen. nov., sp. nov., reclassification of Haliea rubra as Pseudohaliea rubra gen. nov., comb. nov., and emendation of Chromatocurvus halotolerans.</title>
        <authorList>
            <person name="Spring S."/>
            <person name="Riedel T."/>
            <person name="Sproer C."/>
            <person name="Yan S."/>
            <person name="Harder J."/>
            <person name="Fuchs B.M."/>
        </authorList>
    </citation>
    <scope>NUCLEOTIDE SEQUENCE [LARGE SCALE GENOMIC DNA]</scope>
    <source>
        <strain evidence="12">NOR51-B</strain>
    </source>
</reference>
<feature type="transmembrane region" description="Helical" evidence="9">
    <location>
        <begin position="333"/>
        <end position="359"/>
    </location>
</feature>
<dbReference type="RefSeq" id="WP_009019155.1">
    <property type="nucleotide sequence ID" value="NZ_DS999411.1"/>
</dbReference>
<evidence type="ECO:0000256" key="4">
    <source>
        <dbReference type="ARBA" id="ARBA00022692"/>
    </source>
</evidence>
<gene>
    <name evidence="11" type="ORF">NOR51B_344</name>
</gene>
<keyword evidence="7 9" id="KW-0472">Membrane</keyword>
<evidence type="ECO:0000313" key="11">
    <source>
        <dbReference type="EMBL" id="EED34407.1"/>
    </source>
</evidence>
<dbReference type="HOGENOM" id="CLU_037408_1_1_6"/>
<evidence type="ECO:0000313" key="12">
    <source>
        <dbReference type="Proteomes" id="UP000004699"/>
    </source>
</evidence>
<evidence type="ECO:0000256" key="7">
    <source>
        <dbReference type="ARBA" id="ARBA00023136"/>
    </source>
</evidence>
<dbReference type="PROSITE" id="PS51371">
    <property type="entry name" value="CBS"/>
    <property type="match status" value="1"/>
</dbReference>
<evidence type="ECO:0000256" key="1">
    <source>
        <dbReference type="ARBA" id="ARBA00004141"/>
    </source>
</evidence>
<keyword evidence="3" id="KW-0813">Transport</keyword>
<dbReference type="InterPro" id="IPR036739">
    <property type="entry name" value="SLC41_membr_dom_sf"/>
</dbReference>
<dbReference type="OrthoDB" id="9790355at2"/>
<dbReference type="Proteomes" id="UP000004699">
    <property type="component" value="Unassembled WGS sequence"/>
</dbReference>
<dbReference type="Gene3D" id="3.10.580.10">
    <property type="entry name" value="CBS-domain"/>
    <property type="match status" value="1"/>
</dbReference>
<dbReference type="GO" id="GO:0016020">
    <property type="term" value="C:membrane"/>
    <property type="evidence" value="ECO:0007669"/>
    <property type="project" value="UniProtKB-SubCell"/>
</dbReference>
<evidence type="ECO:0000256" key="5">
    <source>
        <dbReference type="ARBA" id="ARBA00022842"/>
    </source>
</evidence>
<dbReference type="InterPro" id="IPR046342">
    <property type="entry name" value="CBS_dom_sf"/>
</dbReference>
<comment type="subcellular location">
    <subcellularLocation>
        <location evidence="1">Membrane</location>
        <topology evidence="1">Multi-pass membrane protein</topology>
    </subcellularLocation>
</comment>
<dbReference type="PANTHER" id="PTHR41394:SF5">
    <property type="entry name" value="SLC41A_MGTE INTEGRAL MEMBRANE DOMAIN-CONTAINING PROTEIN"/>
    <property type="match status" value="1"/>
</dbReference>
<keyword evidence="8" id="KW-0129">CBS domain</keyword>
<dbReference type="GO" id="GO:0008324">
    <property type="term" value="F:monoatomic cation transmembrane transporter activity"/>
    <property type="evidence" value="ECO:0007669"/>
    <property type="project" value="InterPro"/>
</dbReference>
<feature type="domain" description="CBS" evidence="10">
    <location>
        <begin position="144"/>
        <end position="202"/>
    </location>
</feature>
<protein>
    <submittedName>
        <fullName evidence="11">Magnesium transporter</fullName>
    </submittedName>
</protein>
<dbReference type="Pfam" id="PF01769">
    <property type="entry name" value="MgtE"/>
    <property type="match status" value="1"/>
</dbReference>
<name>B8KV42_9GAMM</name>
<keyword evidence="4 9" id="KW-0812">Transmembrane</keyword>
<feature type="transmembrane region" description="Helical" evidence="9">
    <location>
        <begin position="371"/>
        <end position="394"/>
    </location>
</feature>
<dbReference type="eggNOG" id="COG2239">
    <property type="taxonomic scope" value="Bacteria"/>
</dbReference>